<keyword evidence="1" id="KW-0472">Membrane</keyword>
<evidence type="ECO:0000313" key="3">
    <source>
        <dbReference type="Proteomes" id="UP000824782"/>
    </source>
</evidence>
<evidence type="ECO:0000256" key="1">
    <source>
        <dbReference type="SAM" id="Phobius"/>
    </source>
</evidence>
<organism evidence="2 3">
    <name type="scientific">Engystomops pustulosus</name>
    <name type="common">Tungara frog</name>
    <name type="synonym">Physalaemus pustulosus</name>
    <dbReference type="NCBI Taxonomy" id="76066"/>
    <lineage>
        <taxon>Eukaryota</taxon>
        <taxon>Metazoa</taxon>
        <taxon>Chordata</taxon>
        <taxon>Craniata</taxon>
        <taxon>Vertebrata</taxon>
        <taxon>Euteleostomi</taxon>
        <taxon>Amphibia</taxon>
        <taxon>Batrachia</taxon>
        <taxon>Anura</taxon>
        <taxon>Neobatrachia</taxon>
        <taxon>Hyloidea</taxon>
        <taxon>Leptodactylidae</taxon>
        <taxon>Leiuperinae</taxon>
        <taxon>Engystomops</taxon>
    </lineage>
</organism>
<dbReference type="EMBL" id="WNYA01070812">
    <property type="protein sequence ID" value="KAG8535317.1"/>
    <property type="molecule type" value="Genomic_DNA"/>
</dbReference>
<reference evidence="2" key="1">
    <citation type="thesis" date="2020" institute="ProQuest LLC" country="789 East Eisenhower Parkway, Ann Arbor, MI, USA">
        <title>Comparative Genomics and Chromosome Evolution.</title>
        <authorList>
            <person name="Mudd A.B."/>
        </authorList>
    </citation>
    <scope>NUCLEOTIDE SEQUENCE</scope>
    <source>
        <strain evidence="2">237g6f4</strain>
        <tissue evidence="2">Blood</tissue>
    </source>
</reference>
<sequence length="88" mass="9522">MKCRLLCSSRSGAPCIHLCYLQFVSCPSPMTLGLSEFLLLMSMKVTRMAVTPGAPVLCLHIVGSGGAVSCLYIRCRMPLARRLPSGYV</sequence>
<evidence type="ECO:0000313" key="2">
    <source>
        <dbReference type="EMBL" id="KAG8535317.1"/>
    </source>
</evidence>
<name>A0AAV6YDN7_ENGPU</name>
<feature type="transmembrane region" description="Helical" evidence="1">
    <location>
        <begin position="20"/>
        <end position="41"/>
    </location>
</feature>
<evidence type="ECO:0008006" key="4">
    <source>
        <dbReference type="Google" id="ProtNLM"/>
    </source>
</evidence>
<keyword evidence="1" id="KW-0812">Transmembrane</keyword>
<accession>A0AAV6YDN7</accession>
<dbReference type="AlphaFoldDB" id="A0AAV6YDN7"/>
<keyword evidence="1" id="KW-1133">Transmembrane helix</keyword>
<keyword evidence="3" id="KW-1185">Reference proteome</keyword>
<gene>
    <name evidence="2" type="ORF">GDO81_028832</name>
</gene>
<comment type="caution">
    <text evidence="2">The sequence shown here is derived from an EMBL/GenBank/DDBJ whole genome shotgun (WGS) entry which is preliminary data.</text>
</comment>
<dbReference type="Proteomes" id="UP000824782">
    <property type="component" value="Unassembled WGS sequence"/>
</dbReference>
<feature type="transmembrane region" description="Helical" evidence="1">
    <location>
        <begin position="53"/>
        <end position="73"/>
    </location>
</feature>
<proteinExistence type="predicted"/>
<protein>
    <recommendedName>
        <fullName evidence="4">Secreted protein</fullName>
    </recommendedName>
</protein>